<dbReference type="SMART" id="SM00473">
    <property type="entry name" value="PAN_AP"/>
    <property type="match status" value="2"/>
</dbReference>
<dbReference type="Pfam" id="PF11883">
    <property type="entry name" value="DUF3403"/>
    <property type="match status" value="1"/>
</dbReference>
<evidence type="ECO:0000256" key="15">
    <source>
        <dbReference type="ARBA" id="ARBA00048679"/>
    </source>
</evidence>
<dbReference type="InterPro" id="IPR003609">
    <property type="entry name" value="Pan_app"/>
</dbReference>
<evidence type="ECO:0000256" key="12">
    <source>
        <dbReference type="ARBA" id="ARBA00023157"/>
    </source>
</evidence>
<dbReference type="PROSITE" id="PS50994">
    <property type="entry name" value="INTEGRASE"/>
    <property type="match status" value="1"/>
</dbReference>
<comment type="catalytic activity">
    <reaction evidence="14">
        <text>L-threonyl-[protein] + ATP = O-phospho-L-threonyl-[protein] + ADP + H(+)</text>
        <dbReference type="Rhea" id="RHEA:46608"/>
        <dbReference type="Rhea" id="RHEA-COMP:11060"/>
        <dbReference type="Rhea" id="RHEA-COMP:11605"/>
        <dbReference type="ChEBI" id="CHEBI:15378"/>
        <dbReference type="ChEBI" id="CHEBI:30013"/>
        <dbReference type="ChEBI" id="CHEBI:30616"/>
        <dbReference type="ChEBI" id="CHEBI:61977"/>
        <dbReference type="ChEBI" id="CHEBI:456216"/>
        <dbReference type="EC" id="2.7.11.1"/>
    </reaction>
</comment>
<dbReference type="InterPro" id="IPR000858">
    <property type="entry name" value="S_locus_glycoprot_dom"/>
</dbReference>
<dbReference type="Pfam" id="PF07714">
    <property type="entry name" value="PK_Tyr_Ser-Thr"/>
    <property type="match status" value="2"/>
</dbReference>
<dbReference type="PROSITE" id="PS00108">
    <property type="entry name" value="PROTEIN_KINASE_ST"/>
    <property type="match status" value="2"/>
</dbReference>
<evidence type="ECO:0000313" key="23">
    <source>
        <dbReference type="EMBL" id="KAE8734872.1"/>
    </source>
</evidence>
<evidence type="ECO:0000256" key="6">
    <source>
        <dbReference type="ARBA" id="ARBA00022729"/>
    </source>
</evidence>
<dbReference type="InterPro" id="IPR036426">
    <property type="entry name" value="Bulb-type_lectin_dom_sf"/>
</dbReference>
<dbReference type="InterPro" id="IPR008271">
    <property type="entry name" value="Ser/Thr_kinase_AS"/>
</dbReference>
<sequence>MGTGFYFYSACCFLIIFSKASTAIDTISPSESITDGMTLVSNGGSFALGFFSPGSSKNRYLGIWYNNIAIETVVWVANRINPINDTTGLLKIEISGKVVLQVQNTTAIWSSNTTASVENPVLQLLDSGNLVVRDGNDSNPESYLWQSFDYPTDTSLPGMKIGVDLRTGLDRRLTAWKNWDDPSPGDLSYGIELEGSPELVLWKGLEKYSLSGIWNGNGFSGAPNLRSSPIFGYDFVWNENEVYYIYFLKNKSLISRAVLNQTESARERYTWNQETQAWQLSLIMPNGYCDIYGRCGPNGNCDSNKLPACQCLTGFSPKWPERWNSSDYAGGCRHIKPLNCQKGDGFIRIGNVKTPDTTNSWVNKTMNLKECRDKCLRNCSCMAYTNLDVPTGSGCAMWFGDLIDIKQLLSEGQDLYIRVSASESELKKRDKVKLAIILATVIAALLGFLLVVCYIHRRRRKLKDEVEDNNQNDKENKNENEDMELAVFGFGTIAQATDCFSFHNKLGEGGFGPVFKGTLANGQEIAVKRLSKSSGQGLNEFKNEVKLIAKLQHRNLVRLLGCCAQRDERMLVYEYMPNRSLDSFIFDQSRREVLNWSMRFRIICGIARGLLYLHQDSRLRIIHRDLKASNVLLDSEMNPKISDFGLAKTFGGDQTEANTNRVVGTYGYMAPEYATDGLFSVKSDVFSFGILLLEVISGRKNRGFYHANESGNLIEHAWRLWKEGKPLYVADDFLVETGDQSEMLQCIHISLLCVQLHPEDRPSMSSVVHMLGSHNELPSPKQPGFLFNKKPLEAVSSPDINGTSSRNEISLSLFEARVCCFLIIFSKGSTAIDTISPSESLTDGMNIVSNGGSFALGFFSPGSSMNRYLGIWYNIPMQTVVWVANRINPVNDSTAVFKIESSGRIVLQVQNTTAVWSTNMTASVDNPVLQLLDSGNLVVRDGNDGNSENYLWQSFDYQSDTMLPGMKIGVDLRTGFDRRLSAWKNWDDTSPGDLTYGVELEGSPQMVLRKGLQKYSLSGLRIGNGFSGAPNVRLNPIFDYDFVWNETEVYYTFSLKNKSVMSRVDLNQTESARERYTWNPEIQTWQQFVTFPSDYCDNYGRCGPNGNCDSNKLPACQCLTGMSRKMELVRLFWRFVDGGVIIHGGSHKLSETIRRSQIRVGAMAADKGKVKIEKFDGADFGFWKMQIEDFLQALGVIRLTLSRNVAFNIAKEKTTAGLMAALSSMYEKPSTSNKVHLMMRLFNLRMVEGASVTQHLNELNTITTQLSSMEIEFDDEIRALILLSSLPDSWNATVTAVSSSSGNSKLKFDDVRDLVLSEEIRRRESGASFHSTPCREIMENYVSGDFGKVHLADDETLKIVGKGNIRLKLPNQTTWTLKVVVNGRLPNEHSSLLVGKLSDLKNVDVGLCEDCIFGKQKKVSFAKIGKTPKAEKLELVHTDIWGPSPVSSLADSLYYVTFIDDSTRKAGLKVKRLRSDNGGEYKNRRFRDFCANNGIEMETTVPMTPQQNGVAEHMNKTLNERARSMRIHAGLPKFLWAEAINTATYLINRGPSVPLDGRIPEEVWSKKEINLSHLRVFGCISYVHINSAERSKLDAKSTIESSSSNIEAETKEFAKFEEISGNNVQISPEAVQEEPGTPELRRSSRTPNQPNNILLLCTTYEMDSLMSNQTWELTELPPGKKALHNSGFIGSKKSMMGANATKQDWLSKVFIKKKLDIKTAFLHGDLEEEIYMRQLEGFIEAGKKNLVCRLKKSLYGSDMQEIIRLKQKLSKQFAIKDLGAAKQILGMRIKRDTKSGTLMLSQAEYINKVLSRPDIAHTVEAISRYMNNPGKKEHYRICLYSKRYCSELGSQLQKIVALSTTEAEYVAVTEASKEMVWLQSFLEELGKKQENNVLYCDSQSAIHLAKNLSFHSKMKHIKLRHVDKDGDHRQTEVVFNFSCKRSAAGRRRKHNWLNSIIISDVTTGSGCAMWFGDLIDVKQLQSEVLNLYIILGDSVSRLLHLPKQGKLKDEVEDNNLNGKENRDENEEMELVVFEFGTIAQATDSFHFGTLANGQEIAVKRILKSSGQGLNEFKTEVKLIAKLQHRNLAWRLWKEGKPSDVADDLLVETAIYPSSYGASTLAFMCTAHPEETSMSSIIRMMGSCNTFDRLGIHGNGYLFLQCMLFPCHLLKSFNRNRRHSPPASLTDGMTLVSNGGTFALGFFSPALLRTATWQSETSGKIVLQVQNTTAVWSTNTKASVQNPVLQLLDSGNLVVRNESDSNPENYLWQSFDYPSDTLLPGMKIGVDLRNWLDRRLSAWKNWDDPSPVGYGMAMILVVSKFKVEYHLPLDFIWNENERKERYTWNKDTQTWKLFGSMPIDNCDKYSLCGPNGYCDSNKLPACHCLTERRWFYQNSKVKTPEAIHSWVNKTMNLKECRTTCLRNCSCMAYSNLDVTRGGSGCVIWFGDLIDIKQFESDDGQDLYIRVSASELKKKAKVKLGIILATVIPALSGFAFVLCYVGRSRRKLKLGEGGFGPVYKGTLANGQEIAVKRLSKNSGQGVNELRMKSNEEQSINMVQAFPNISGIARGLLYLHQDSRLRIIHRDLKASNVLLDSEMNPKISDFGMARTFGGDQTEAQYKQSSWNLWLYGTRICFRRLFSVKSDVFSFGILLLEVISGMKNRGFTMQMKAATSLNMHGDYGRKHPEERPSMSSVVVMLVSHDELPSPKQPGCFARNPLKQIVHQGLQIIFEKRNKFIVRGSINMVGVGLTNMELLALILEVIKCLGDQPVDIFPEGVAVDGPPASGLIFPTNRQNHHHEDINNQLLKENQFDVVIWATASFFDSVRVFHMESIGSILNRIGGDNVLQDPTLKEIVNLIVTNVVVYLAIMTIASSMKGVEDAFEWRKHFVNYVKELQMVPPVKIHAFTSRATALRKLDLFRTEIKEVSHGMEMICKVLLGEGPTNYWLGVGSPTSSYFENHPWFENLENVEVDKEQTRRRHVLLAGLRRLCVVIVIIILNHCGMLSSTS</sequence>
<dbReference type="PROSITE" id="PS50927">
    <property type="entry name" value="BULB_LECTIN"/>
    <property type="match status" value="3"/>
</dbReference>
<dbReference type="GO" id="GO:0005524">
    <property type="term" value="F:ATP binding"/>
    <property type="evidence" value="ECO:0007669"/>
    <property type="project" value="UniProtKB-KW"/>
</dbReference>
<evidence type="ECO:0000256" key="17">
    <source>
        <dbReference type="SAM" id="Phobius"/>
    </source>
</evidence>
<evidence type="ECO:0000313" key="24">
    <source>
        <dbReference type="Proteomes" id="UP000436088"/>
    </source>
</evidence>
<dbReference type="InterPro" id="IPR021820">
    <property type="entry name" value="S-locus_recpt_kinase_C"/>
</dbReference>
<keyword evidence="24" id="KW-1185">Reference proteome</keyword>
<evidence type="ECO:0000256" key="8">
    <source>
        <dbReference type="ARBA" id="ARBA00022777"/>
    </source>
</evidence>
<feature type="signal peptide" evidence="18">
    <location>
        <begin position="1"/>
        <end position="23"/>
    </location>
</feature>
<keyword evidence="11 17" id="KW-0472">Membrane</keyword>
<dbReference type="InterPro" id="IPR036397">
    <property type="entry name" value="RNaseH_sf"/>
</dbReference>
<feature type="transmembrane region" description="Helical" evidence="17">
    <location>
        <begin position="2478"/>
        <end position="2499"/>
    </location>
</feature>
<feature type="domain" description="Bulb-type lectin" evidence="20">
    <location>
        <begin position="24"/>
        <end position="145"/>
    </location>
</feature>
<dbReference type="FunFam" id="2.90.10.10:FF:000001">
    <property type="entry name" value="G-type lectin S-receptor-like serine/threonine-protein kinase"/>
    <property type="match status" value="1"/>
</dbReference>
<evidence type="ECO:0000256" key="2">
    <source>
        <dbReference type="ARBA" id="ARBA00012513"/>
    </source>
</evidence>
<keyword evidence="6 18" id="KW-0732">Signal</keyword>
<dbReference type="CDD" id="cd00028">
    <property type="entry name" value="B_lectin"/>
    <property type="match status" value="3"/>
</dbReference>
<gene>
    <name evidence="23" type="ORF">F3Y22_tig00000665pilonHSYRG00001</name>
</gene>
<evidence type="ECO:0000259" key="22">
    <source>
        <dbReference type="PROSITE" id="PS50994"/>
    </source>
</evidence>
<evidence type="ECO:0000256" key="14">
    <source>
        <dbReference type="ARBA" id="ARBA00047899"/>
    </source>
</evidence>
<dbReference type="GO" id="GO:0030246">
    <property type="term" value="F:carbohydrate binding"/>
    <property type="evidence" value="ECO:0007669"/>
    <property type="project" value="UniProtKB-KW"/>
</dbReference>
<dbReference type="InterPro" id="IPR013103">
    <property type="entry name" value="RVT_2"/>
</dbReference>
<keyword evidence="12" id="KW-1015">Disulfide bond</keyword>
<dbReference type="FunFam" id="3.30.200.20:FF:000195">
    <property type="entry name" value="G-type lectin S-receptor-like serine/threonine-protein kinase"/>
    <property type="match status" value="1"/>
</dbReference>
<feature type="chain" id="PRO_5025651419" description="non-specific serine/threonine protein kinase" evidence="18">
    <location>
        <begin position="24"/>
        <end position="3007"/>
    </location>
</feature>
<dbReference type="SUPFAM" id="SSF53098">
    <property type="entry name" value="Ribonuclease H-like"/>
    <property type="match status" value="1"/>
</dbReference>
<dbReference type="CDD" id="cd01098">
    <property type="entry name" value="PAN_AP_plant"/>
    <property type="match status" value="2"/>
</dbReference>
<dbReference type="SUPFAM" id="SSF51110">
    <property type="entry name" value="alpha-D-mannose-specific plant lectins"/>
    <property type="match status" value="3"/>
</dbReference>
<evidence type="ECO:0000256" key="5">
    <source>
        <dbReference type="ARBA" id="ARBA00022692"/>
    </source>
</evidence>
<evidence type="ECO:0000256" key="10">
    <source>
        <dbReference type="ARBA" id="ARBA00022989"/>
    </source>
</evidence>
<feature type="region of interest" description="Disordered" evidence="16">
    <location>
        <begin position="1630"/>
        <end position="1650"/>
    </location>
</feature>
<feature type="domain" description="Apple" evidence="21">
    <location>
        <begin position="340"/>
        <end position="420"/>
    </location>
</feature>
<organism evidence="23 24">
    <name type="scientific">Hibiscus syriacus</name>
    <name type="common">Rose of Sharon</name>
    <dbReference type="NCBI Taxonomy" id="106335"/>
    <lineage>
        <taxon>Eukaryota</taxon>
        <taxon>Viridiplantae</taxon>
        <taxon>Streptophyta</taxon>
        <taxon>Embryophyta</taxon>
        <taxon>Tracheophyta</taxon>
        <taxon>Spermatophyta</taxon>
        <taxon>Magnoliopsida</taxon>
        <taxon>eudicotyledons</taxon>
        <taxon>Gunneridae</taxon>
        <taxon>Pentapetalae</taxon>
        <taxon>rosids</taxon>
        <taxon>malvids</taxon>
        <taxon>Malvales</taxon>
        <taxon>Malvaceae</taxon>
        <taxon>Malvoideae</taxon>
        <taxon>Hibiscus</taxon>
    </lineage>
</organism>
<protein>
    <recommendedName>
        <fullName evidence="2">non-specific serine/threonine protein kinase</fullName>
        <ecNumber evidence="2">2.7.11.1</ecNumber>
    </recommendedName>
</protein>
<feature type="domain" description="Apple" evidence="21">
    <location>
        <begin position="2383"/>
        <end position="2466"/>
    </location>
</feature>
<dbReference type="InterPro" id="IPR001584">
    <property type="entry name" value="Integrase_cat-core"/>
</dbReference>
<comment type="subcellular location">
    <subcellularLocation>
        <location evidence="1">Membrane</location>
        <topology evidence="1">Single-pass membrane protein</topology>
    </subcellularLocation>
</comment>
<dbReference type="Pfam" id="PF01453">
    <property type="entry name" value="B_lectin"/>
    <property type="match status" value="3"/>
</dbReference>
<dbReference type="GO" id="GO:0004674">
    <property type="term" value="F:protein serine/threonine kinase activity"/>
    <property type="evidence" value="ECO:0007669"/>
    <property type="project" value="UniProtKB-KW"/>
</dbReference>
<reference evidence="23" key="1">
    <citation type="submission" date="2019-09" db="EMBL/GenBank/DDBJ databases">
        <title>Draft genome information of white flower Hibiscus syriacus.</title>
        <authorList>
            <person name="Kim Y.-M."/>
        </authorList>
    </citation>
    <scope>NUCLEOTIDE SEQUENCE [LARGE SCALE GENOMIC DNA]</scope>
    <source>
        <strain evidence="23">YM2019G1</strain>
    </source>
</reference>
<dbReference type="SMART" id="SM00108">
    <property type="entry name" value="B_lectin"/>
    <property type="match status" value="3"/>
</dbReference>
<feature type="transmembrane region" description="Helical" evidence="17">
    <location>
        <begin position="434"/>
        <end position="455"/>
    </location>
</feature>
<keyword evidence="3" id="KW-0723">Serine/threonine-protein kinase</keyword>
<evidence type="ECO:0000256" key="3">
    <source>
        <dbReference type="ARBA" id="ARBA00022527"/>
    </source>
</evidence>
<evidence type="ECO:0000259" key="21">
    <source>
        <dbReference type="PROSITE" id="PS50948"/>
    </source>
</evidence>
<keyword evidence="5 17" id="KW-0812">Transmembrane</keyword>
<dbReference type="SMART" id="SM00220">
    <property type="entry name" value="S_TKc"/>
    <property type="match status" value="1"/>
</dbReference>
<dbReference type="Pfam" id="PF00954">
    <property type="entry name" value="S_locus_glycop"/>
    <property type="match status" value="2"/>
</dbReference>
<dbReference type="Gene3D" id="3.30.200.20">
    <property type="entry name" value="Phosphorylase Kinase, domain 1"/>
    <property type="match status" value="3"/>
</dbReference>
<dbReference type="PROSITE" id="PS50011">
    <property type="entry name" value="PROTEIN_KINASE_DOM"/>
    <property type="match status" value="2"/>
</dbReference>
<feature type="domain" description="Bulb-type lectin" evidence="20">
    <location>
        <begin position="2175"/>
        <end position="2310"/>
    </location>
</feature>
<dbReference type="SUPFAM" id="SSF56112">
    <property type="entry name" value="Protein kinase-like (PK-like)"/>
    <property type="match status" value="2"/>
</dbReference>
<dbReference type="FunFam" id="1.10.510.10:FF:001023">
    <property type="entry name" value="Os07g0541700 protein"/>
    <property type="match status" value="1"/>
</dbReference>
<keyword evidence="4" id="KW-0808">Transferase</keyword>
<dbReference type="EC" id="2.7.11.1" evidence="2"/>
<dbReference type="FunFam" id="2.90.10.10:FF:000004">
    <property type="entry name" value="G-type lectin S-receptor-like serine/threonine-protein kinase"/>
    <property type="match status" value="1"/>
</dbReference>
<dbReference type="InterPro" id="IPR001245">
    <property type="entry name" value="Ser-Thr/Tyr_kinase_cat_dom"/>
</dbReference>
<dbReference type="InterPro" id="IPR001480">
    <property type="entry name" value="Bulb-type_lectin_dom"/>
</dbReference>
<dbReference type="Gene3D" id="2.90.10.10">
    <property type="entry name" value="Bulb-type lectin domain"/>
    <property type="match status" value="3"/>
</dbReference>
<dbReference type="CDD" id="cd14066">
    <property type="entry name" value="STKc_IRAK"/>
    <property type="match status" value="1"/>
</dbReference>
<evidence type="ECO:0000256" key="18">
    <source>
        <dbReference type="SAM" id="SignalP"/>
    </source>
</evidence>
<feature type="domain" description="Protein kinase" evidence="19">
    <location>
        <begin position="2428"/>
        <end position="2703"/>
    </location>
</feature>
<keyword evidence="8" id="KW-0418">Kinase</keyword>
<keyword evidence="7" id="KW-0547">Nucleotide-binding</keyword>
<dbReference type="Gene3D" id="1.10.510.10">
    <property type="entry name" value="Transferase(Phosphotransferase) domain 1"/>
    <property type="match status" value="2"/>
</dbReference>
<evidence type="ECO:0000259" key="19">
    <source>
        <dbReference type="PROSITE" id="PS50011"/>
    </source>
</evidence>
<comment type="caution">
    <text evidence="23">The sequence shown here is derived from an EMBL/GenBank/DDBJ whole genome shotgun (WGS) entry which is preliminary data.</text>
</comment>
<evidence type="ECO:0000259" key="20">
    <source>
        <dbReference type="PROSITE" id="PS50927"/>
    </source>
</evidence>
<dbReference type="InterPro" id="IPR011009">
    <property type="entry name" value="Kinase-like_dom_sf"/>
</dbReference>
<evidence type="ECO:0000256" key="16">
    <source>
        <dbReference type="SAM" id="MobiDB-lite"/>
    </source>
</evidence>
<keyword evidence="10 17" id="KW-1133">Transmembrane helix</keyword>
<dbReference type="InterPro" id="IPR000719">
    <property type="entry name" value="Prot_kinase_dom"/>
</dbReference>
<dbReference type="GO" id="GO:0015074">
    <property type="term" value="P:DNA integration"/>
    <property type="evidence" value="ECO:0007669"/>
    <property type="project" value="InterPro"/>
</dbReference>
<evidence type="ECO:0000256" key="11">
    <source>
        <dbReference type="ARBA" id="ARBA00023136"/>
    </source>
</evidence>
<name>A0A6A3D6H6_HIBSY</name>
<proteinExistence type="predicted"/>
<dbReference type="PANTHER" id="PTHR32444">
    <property type="entry name" value="BULB-TYPE LECTIN DOMAIN-CONTAINING PROTEIN"/>
    <property type="match status" value="1"/>
</dbReference>
<dbReference type="GO" id="GO:0003676">
    <property type="term" value="F:nucleic acid binding"/>
    <property type="evidence" value="ECO:0007669"/>
    <property type="project" value="InterPro"/>
</dbReference>
<dbReference type="Pfam" id="PF07727">
    <property type="entry name" value="RVT_2"/>
    <property type="match status" value="1"/>
</dbReference>
<evidence type="ECO:0000256" key="13">
    <source>
        <dbReference type="ARBA" id="ARBA00023180"/>
    </source>
</evidence>
<feature type="transmembrane region" description="Helical" evidence="17">
    <location>
        <begin position="2985"/>
        <end position="3004"/>
    </location>
</feature>
<evidence type="ECO:0000256" key="4">
    <source>
        <dbReference type="ARBA" id="ARBA00022679"/>
    </source>
</evidence>
<dbReference type="Proteomes" id="UP000436088">
    <property type="component" value="Unassembled WGS sequence"/>
</dbReference>
<evidence type="ECO:0000256" key="7">
    <source>
        <dbReference type="ARBA" id="ARBA00022741"/>
    </source>
</evidence>
<dbReference type="Gene3D" id="3.30.420.10">
    <property type="entry name" value="Ribonuclease H-like superfamily/Ribonuclease H"/>
    <property type="match status" value="1"/>
</dbReference>
<feature type="domain" description="Bulb-type lectin" evidence="20">
    <location>
        <begin position="832"/>
        <end position="952"/>
    </location>
</feature>
<dbReference type="FunFam" id="1.10.510.10:FF:000060">
    <property type="entry name" value="G-type lectin S-receptor-like serine/threonine-protein kinase"/>
    <property type="match status" value="1"/>
</dbReference>
<keyword evidence="9" id="KW-0067">ATP-binding</keyword>
<dbReference type="InterPro" id="IPR012337">
    <property type="entry name" value="RNaseH-like_sf"/>
</dbReference>
<evidence type="ECO:0000256" key="9">
    <source>
        <dbReference type="ARBA" id="ARBA00022840"/>
    </source>
</evidence>
<dbReference type="PROSITE" id="PS50948">
    <property type="entry name" value="PAN"/>
    <property type="match status" value="2"/>
</dbReference>
<dbReference type="Pfam" id="PF14223">
    <property type="entry name" value="Retrotran_gag_2"/>
    <property type="match status" value="1"/>
</dbReference>
<evidence type="ECO:0000256" key="1">
    <source>
        <dbReference type="ARBA" id="ARBA00004167"/>
    </source>
</evidence>
<feature type="domain" description="Protein kinase" evidence="19">
    <location>
        <begin position="500"/>
        <end position="777"/>
    </location>
</feature>
<dbReference type="EMBL" id="VEPZ02000057">
    <property type="protein sequence ID" value="KAE8734872.1"/>
    <property type="molecule type" value="Genomic_DNA"/>
</dbReference>
<dbReference type="PANTHER" id="PTHR32444:SF234">
    <property type="entry name" value="RECEPTOR-LIKE SERINE_THREONINE-PROTEIN KINASE"/>
    <property type="match status" value="1"/>
</dbReference>
<dbReference type="Pfam" id="PF08276">
    <property type="entry name" value="PAN_2"/>
    <property type="match status" value="2"/>
</dbReference>
<comment type="catalytic activity">
    <reaction evidence="15">
        <text>L-seryl-[protein] + ATP = O-phospho-L-seryl-[protein] + ADP + H(+)</text>
        <dbReference type="Rhea" id="RHEA:17989"/>
        <dbReference type="Rhea" id="RHEA-COMP:9863"/>
        <dbReference type="Rhea" id="RHEA-COMP:11604"/>
        <dbReference type="ChEBI" id="CHEBI:15378"/>
        <dbReference type="ChEBI" id="CHEBI:29999"/>
        <dbReference type="ChEBI" id="CHEBI:30616"/>
        <dbReference type="ChEBI" id="CHEBI:83421"/>
        <dbReference type="ChEBI" id="CHEBI:456216"/>
        <dbReference type="EC" id="2.7.11.1"/>
    </reaction>
</comment>
<accession>A0A6A3D6H6</accession>
<dbReference type="GO" id="GO:0016020">
    <property type="term" value="C:membrane"/>
    <property type="evidence" value="ECO:0007669"/>
    <property type="project" value="UniProtKB-SubCell"/>
</dbReference>
<keyword evidence="13" id="KW-0325">Glycoprotein</keyword>
<dbReference type="CDD" id="cd09272">
    <property type="entry name" value="RNase_HI_RT_Ty1"/>
    <property type="match status" value="1"/>
</dbReference>
<dbReference type="GO" id="GO:0048544">
    <property type="term" value="P:recognition of pollen"/>
    <property type="evidence" value="ECO:0007669"/>
    <property type="project" value="InterPro"/>
</dbReference>
<feature type="domain" description="Integrase catalytic" evidence="22">
    <location>
        <begin position="1471"/>
        <end position="1568"/>
    </location>
</feature>